<organism evidence="2 3">
    <name type="scientific">Carya illinoinensis</name>
    <name type="common">Pecan</name>
    <dbReference type="NCBI Taxonomy" id="32201"/>
    <lineage>
        <taxon>Eukaryota</taxon>
        <taxon>Viridiplantae</taxon>
        <taxon>Streptophyta</taxon>
        <taxon>Embryophyta</taxon>
        <taxon>Tracheophyta</taxon>
        <taxon>Spermatophyta</taxon>
        <taxon>Magnoliopsida</taxon>
        <taxon>eudicotyledons</taxon>
        <taxon>Gunneridae</taxon>
        <taxon>Pentapetalae</taxon>
        <taxon>rosids</taxon>
        <taxon>fabids</taxon>
        <taxon>Fagales</taxon>
        <taxon>Juglandaceae</taxon>
        <taxon>Carya</taxon>
    </lineage>
</organism>
<keyword evidence="1" id="KW-0812">Transmembrane</keyword>
<keyword evidence="3" id="KW-1185">Reference proteome</keyword>
<keyword evidence="1" id="KW-0472">Membrane</keyword>
<sequence length="113" mass="13751">MHLKIIKLRVCVCIYIYINKRVKLQDLRKTFSICKMLQYWYFIYTHHLPFFYPYSTYIWVSLQYIALYIYVNILTPMIFMLYIFYRRSPSLSELVMNAGGHTNDVDLIIIKTV</sequence>
<reference evidence="2" key="1">
    <citation type="submission" date="2020-12" db="EMBL/GenBank/DDBJ databases">
        <title>WGS assembly of Carya illinoinensis cv. Pawnee.</title>
        <authorList>
            <person name="Platts A."/>
            <person name="Shu S."/>
            <person name="Wright S."/>
            <person name="Barry K."/>
            <person name="Edger P."/>
            <person name="Pires J.C."/>
            <person name="Schmutz J."/>
        </authorList>
    </citation>
    <scope>NUCLEOTIDE SEQUENCE</scope>
    <source>
        <tissue evidence="2">Leaf</tissue>
    </source>
</reference>
<name>A0A8T1QNS7_CARIL</name>
<comment type="caution">
    <text evidence="2">The sequence shown here is derived from an EMBL/GenBank/DDBJ whole genome shotgun (WGS) entry which is preliminary data.</text>
</comment>
<feature type="transmembrane region" description="Helical" evidence="1">
    <location>
        <begin position="65"/>
        <end position="85"/>
    </location>
</feature>
<gene>
    <name evidence="2" type="ORF">CIPAW_05G249200</name>
</gene>
<accession>A0A8T1QNS7</accession>
<keyword evidence="1" id="KW-1133">Transmembrane helix</keyword>
<dbReference type="EMBL" id="CM031813">
    <property type="protein sequence ID" value="KAG6655909.1"/>
    <property type="molecule type" value="Genomic_DNA"/>
</dbReference>
<dbReference type="Proteomes" id="UP000811609">
    <property type="component" value="Chromosome 5"/>
</dbReference>
<evidence type="ECO:0000313" key="3">
    <source>
        <dbReference type="Proteomes" id="UP000811609"/>
    </source>
</evidence>
<dbReference type="AlphaFoldDB" id="A0A8T1QNS7"/>
<proteinExistence type="predicted"/>
<evidence type="ECO:0000256" key="1">
    <source>
        <dbReference type="SAM" id="Phobius"/>
    </source>
</evidence>
<protein>
    <submittedName>
        <fullName evidence="2">Uncharacterized protein</fullName>
    </submittedName>
</protein>
<feature type="transmembrane region" description="Helical" evidence="1">
    <location>
        <begin position="39"/>
        <end position="59"/>
    </location>
</feature>
<evidence type="ECO:0000313" key="2">
    <source>
        <dbReference type="EMBL" id="KAG6655909.1"/>
    </source>
</evidence>